<name>A0A2A5B2D8_9GAMM</name>
<reference evidence="3" key="1">
    <citation type="submission" date="2017-08" db="EMBL/GenBank/DDBJ databases">
        <title>A dynamic microbial community with high functional redundancy inhabits the cold, oxic subseafloor aquifer.</title>
        <authorList>
            <person name="Tully B.J."/>
            <person name="Wheat C.G."/>
            <person name="Glazer B.T."/>
            <person name="Huber J.A."/>
        </authorList>
    </citation>
    <scope>NUCLEOTIDE SEQUENCE [LARGE SCALE GENOMIC DNA]</scope>
</reference>
<evidence type="ECO:0008006" key="4">
    <source>
        <dbReference type="Google" id="ProtNLM"/>
    </source>
</evidence>
<feature type="chain" id="PRO_5013173109" description="DUF1302 domain-containing protein" evidence="1">
    <location>
        <begin position="30"/>
        <end position="463"/>
    </location>
</feature>
<proteinExistence type="predicted"/>
<dbReference type="EMBL" id="NVVJ01000015">
    <property type="protein sequence ID" value="PCJ25734.1"/>
    <property type="molecule type" value="Genomic_DNA"/>
</dbReference>
<feature type="signal peptide" evidence="1">
    <location>
        <begin position="1"/>
        <end position="29"/>
    </location>
</feature>
<dbReference type="Pfam" id="PF06980">
    <property type="entry name" value="DUF1302"/>
    <property type="match status" value="1"/>
</dbReference>
<organism evidence="2 3">
    <name type="scientific">SAR86 cluster bacterium</name>
    <dbReference type="NCBI Taxonomy" id="2030880"/>
    <lineage>
        <taxon>Bacteria</taxon>
        <taxon>Pseudomonadati</taxon>
        <taxon>Pseudomonadota</taxon>
        <taxon>Gammaproteobacteria</taxon>
        <taxon>SAR86 cluster</taxon>
    </lineage>
</organism>
<accession>A0A2A5B2D8</accession>
<sequence>MIRNISKARKLSTRLLVNACLLVSPLAIAQDDFFSTVNVDTSNNSSRSSENYSVIGWITQSIAQGLEEPGPLFTRQEKEPTKIETSLFGQLDGRVNDDFNFRISGKIYHDAIYRVNDETSYSEDERNEFRNRFEVKDLYLERQFENGFYLKVGNQILAWGLAEYLRVTDLINTEDQITFGQQDLEDLRLQVPAVLLSYTRGDWTFDSVYTYKAGRNDIAPMGDEFDQLAAQRNAGLSLLRNDPATDSEYFFRATTHLSKGDLQIVAGEFNDNSLSVDQLDALLSISPLVTYSQNRMRAIGIAANWVEGSFLFFGELGIHFDKAVRPNQNSFFKQLNGWDEKDQLLSVVGIEYSGFRNLLLSFEIDSINTQQHDAFMDADENQISFGSRLYWTALNERLQVLAVWNELADNRGHVSRLSVEYNWSDSLDFGLMWVDYGSSDGSIFYDFRNNDVLQLQLKFNFQI</sequence>
<protein>
    <recommendedName>
        <fullName evidence="4">DUF1302 domain-containing protein</fullName>
    </recommendedName>
</protein>
<evidence type="ECO:0000313" key="2">
    <source>
        <dbReference type="EMBL" id="PCJ25734.1"/>
    </source>
</evidence>
<dbReference type="AlphaFoldDB" id="A0A2A5B2D8"/>
<evidence type="ECO:0000313" key="3">
    <source>
        <dbReference type="Proteomes" id="UP000218327"/>
    </source>
</evidence>
<evidence type="ECO:0000256" key="1">
    <source>
        <dbReference type="SAM" id="SignalP"/>
    </source>
</evidence>
<keyword evidence="1" id="KW-0732">Signal</keyword>
<dbReference type="Proteomes" id="UP000218327">
    <property type="component" value="Unassembled WGS sequence"/>
</dbReference>
<dbReference type="InterPro" id="IPR010727">
    <property type="entry name" value="DUF1302"/>
</dbReference>
<gene>
    <name evidence="2" type="ORF">COA96_06825</name>
</gene>
<comment type="caution">
    <text evidence="2">The sequence shown here is derived from an EMBL/GenBank/DDBJ whole genome shotgun (WGS) entry which is preliminary data.</text>
</comment>